<feature type="transmembrane region" description="Helical" evidence="5">
    <location>
        <begin position="181"/>
        <end position="203"/>
    </location>
</feature>
<comment type="subcellular location">
    <subcellularLocation>
        <location evidence="1">Membrane</location>
        <topology evidence="1">Multi-pass membrane protein</topology>
    </subcellularLocation>
</comment>
<feature type="transmembrane region" description="Helical" evidence="5">
    <location>
        <begin position="139"/>
        <end position="161"/>
    </location>
</feature>
<dbReference type="Proteomes" id="UP000295066">
    <property type="component" value="Unassembled WGS sequence"/>
</dbReference>
<evidence type="ECO:0000256" key="5">
    <source>
        <dbReference type="SAM" id="Phobius"/>
    </source>
</evidence>
<keyword evidence="4 5" id="KW-0472">Membrane</keyword>
<evidence type="ECO:0000256" key="3">
    <source>
        <dbReference type="ARBA" id="ARBA00022989"/>
    </source>
</evidence>
<dbReference type="GO" id="GO:0005886">
    <property type="term" value="C:plasma membrane"/>
    <property type="evidence" value="ECO:0007669"/>
    <property type="project" value="TreeGrafter"/>
</dbReference>
<evidence type="ECO:0000313" key="7">
    <source>
        <dbReference type="Proteomes" id="UP000295066"/>
    </source>
</evidence>
<reference evidence="6 7" key="1">
    <citation type="submission" date="2019-03" db="EMBL/GenBank/DDBJ databases">
        <title>Genomic Encyclopedia of Type Strains, Phase IV (KMG-IV): sequencing the most valuable type-strain genomes for metagenomic binning, comparative biology and taxonomic classification.</title>
        <authorList>
            <person name="Goeker M."/>
        </authorList>
    </citation>
    <scope>NUCLEOTIDE SEQUENCE [LARGE SCALE GENOMIC DNA]</scope>
    <source>
        <strain evidence="6 7">DSM 25964</strain>
    </source>
</reference>
<dbReference type="AlphaFoldDB" id="A0A4R8M2G2"/>
<dbReference type="RefSeq" id="WP_166670158.1">
    <property type="nucleotide sequence ID" value="NZ_SORI01000017.1"/>
</dbReference>
<dbReference type="GO" id="GO:0016829">
    <property type="term" value="F:lyase activity"/>
    <property type="evidence" value="ECO:0007669"/>
    <property type="project" value="UniProtKB-KW"/>
</dbReference>
<evidence type="ECO:0000256" key="4">
    <source>
        <dbReference type="ARBA" id="ARBA00023136"/>
    </source>
</evidence>
<evidence type="ECO:0000256" key="1">
    <source>
        <dbReference type="ARBA" id="ARBA00004141"/>
    </source>
</evidence>
<protein>
    <submittedName>
        <fullName evidence="6">Formate hydrogenlyase subunit 4</fullName>
    </submittedName>
</protein>
<comment type="caution">
    <text evidence="6">The sequence shown here is derived from an EMBL/GenBank/DDBJ whole genome shotgun (WGS) entry which is preliminary data.</text>
</comment>
<feature type="transmembrane region" description="Helical" evidence="5">
    <location>
        <begin position="67"/>
        <end position="90"/>
    </location>
</feature>
<name>A0A4R8M2G2_9BACT</name>
<dbReference type="PANTHER" id="PTHR43359:SF1">
    <property type="entry name" value="FORMATE HYDROGENLYASE SUBUNIT 4-RELATED"/>
    <property type="match status" value="1"/>
</dbReference>
<dbReference type="InterPro" id="IPR001694">
    <property type="entry name" value="NADH_UbQ_OxRdtase_su1/FPO"/>
</dbReference>
<evidence type="ECO:0000256" key="2">
    <source>
        <dbReference type="ARBA" id="ARBA00022692"/>
    </source>
</evidence>
<keyword evidence="7" id="KW-1185">Reference proteome</keyword>
<feature type="transmembrane region" description="Helical" evidence="5">
    <location>
        <begin position="246"/>
        <end position="272"/>
    </location>
</feature>
<proteinExistence type="predicted"/>
<accession>A0A4R8M2G2</accession>
<feature type="transmembrane region" description="Helical" evidence="5">
    <location>
        <begin position="105"/>
        <end position="127"/>
    </location>
</feature>
<dbReference type="Pfam" id="PF00146">
    <property type="entry name" value="NADHdh"/>
    <property type="match status" value="1"/>
</dbReference>
<keyword evidence="3 5" id="KW-1133">Transmembrane helix</keyword>
<feature type="transmembrane region" description="Helical" evidence="5">
    <location>
        <begin position="6"/>
        <end position="30"/>
    </location>
</feature>
<evidence type="ECO:0000313" key="6">
    <source>
        <dbReference type="EMBL" id="TDY56733.1"/>
    </source>
</evidence>
<feature type="transmembrane region" description="Helical" evidence="5">
    <location>
        <begin position="278"/>
        <end position="299"/>
    </location>
</feature>
<gene>
    <name evidence="6" type="ORF">C8D99_11734</name>
</gene>
<feature type="transmembrane region" description="Helical" evidence="5">
    <location>
        <begin position="311"/>
        <end position="331"/>
    </location>
</feature>
<dbReference type="EMBL" id="SORI01000017">
    <property type="protein sequence ID" value="TDY56733.1"/>
    <property type="molecule type" value="Genomic_DNA"/>
</dbReference>
<organism evidence="6 7">
    <name type="scientific">Aminivibrio pyruvatiphilus</name>
    <dbReference type="NCBI Taxonomy" id="1005740"/>
    <lineage>
        <taxon>Bacteria</taxon>
        <taxon>Thermotogati</taxon>
        <taxon>Synergistota</taxon>
        <taxon>Synergistia</taxon>
        <taxon>Synergistales</taxon>
        <taxon>Aminobacteriaceae</taxon>
        <taxon>Aminivibrio</taxon>
    </lineage>
</organism>
<dbReference type="InterPro" id="IPR052561">
    <property type="entry name" value="ComplexI_Subunit1"/>
</dbReference>
<keyword evidence="6" id="KW-0456">Lyase</keyword>
<keyword evidence="2 5" id="KW-0812">Transmembrane</keyword>
<sequence length="332" mass="35849">MVVVSLIMRLIAGAALMLLVAALAFLFEGVDRVVHARMQRRIGPPVFQPFLDLVKLLGKENIVPRRAVAWAFNGAPWVAAATMLLVFLYIPIGSLPPILGGEGDMILIIYLLGLSGVAMAVGGFASGNPIANVGAQREMILMMSYELPLAVVVSTLAYVAYKTGMPGEPFSLETFSGMSVWGVVGKVGFLGILCLFLALVLVVPGETGKGPMDIPEAKTEILEGLIIEYSGTNLAMFKITFALRATAMAAIITAIFFPWSLGSFLGFGSIFLYALDFLWFWVKVFVVQIIFVTFMRTAFGRFKIWQASEFYLIKVAGLSIAGMILASVGLVI</sequence>
<dbReference type="PANTHER" id="PTHR43359">
    <property type="entry name" value="FORMATE HYDROGENLYASE SUBUNIT 4"/>
    <property type="match status" value="1"/>
</dbReference>